<evidence type="ECO:0000256" key="1">
    <source>
        <dbReference type="ARBA" id="ARBA00004141"/>
    </source>
</evidence>
<name>A0A4W4E939_ELEEL</name>
<evidence type="ECO:0000256" key="3">
    <source>
        <dbReference type="ARBA" id="ARBA00022989"/>
    </source>
</evidence>
<dbReference type="PANTHER" id="PTHR21041">
    <property type="entry name" value="DENDRITIC CELL-SPECIFIC TRANSMEMBRANE PROTEIN"/>
    <property type="match status" value="1"/>
</dbReference>
<keyword evidence="3 5" id="KW-1133">Transmembrane helix</keyword>
<dbReference type="InterPro" id="IPR012858">
    <property type="entry name" value="DC_STAMP-like"/>
</dbReference>
<dbReference type="Pfam" id="PF07782">
    <property type="entry name" value="DC_STAMP"/>
    <property type="match status" value="2"/>
</dbReference>
<feature type="transmembrane region" description="Helical" evidence="5">
    <location>
        <begin position="351"/>
        <end position="372"/>
    </location>
</feature>
<dbReference type="STRING" id="8005.ENSEEEP00000008391"/>
<evidence type="ECO:0000256" key="4">
    <source>
        <dbReference type="ARBA" id="ARBA00023136"/>
    </source>
</evidence>
<keyword evidence="8" id="KW-1185">Reference proteome</keyword>
<feature type="domain" description="Dendritic cell-specific transmembrane protein-like" evidence="6">
    <location>
        <begin position="223"/>
        <end position="301"/>
    </location>
</feature>
<keyword evidence="2 5" id="KW-0812">Transmembrane</keyword>
<evidence type="ECO:0000256" key="2">
    <source>
        <dbReference type="ARBA" id="ARBA00022692"/>
    </source>
</evidence>
<protein>
    <recommendedName>
        <fullName evidence="6">Dendritic cell-specific transmembrane protein-like domain-containing protein</fullName>
    </recommendedName>
</protein>
<dbReference type="InterPro" id="IPR051856">
    <property type="entry name" value="CSR-E3_Ligase_Protein"/>
</dbReference>
<evidence type="ECO:0000259" key="6">
    <source>
        <dbReference type="Pfam" id="PF07782"/>
    </source>
</evidence>
<reference evidence="7" key="5">
    <citation type="submission" date="2025-09" db="UniProtKB">
        <authorList>
            <consortium name="Ensembl"/>
        </authorList>
    </citation>
    <scope>IDENTIFICATION</scope>
</reference>
<dbReference type="OMA" id="CFKHLRC"/>
<reference evidence="8" key="2">
    <citation type="journal article" date="2017" name="Sci. Adv.">
        <title>A tail of two voltages: Proteomic comparison of the three electric organs of the electric eel.</title>
        <authorList>
            <person name="Traeger L.L."/>
            <person name="Sabat G."/>
            <person name="Barrett-Wilt G.A."/>
            <person name="Wells G.B."/>
            <person name="Sussman M.R."/>
        </authorList>
    </citation>
    <scope>NUCLEOTIDE SEQUENCE [LARGE SCALE GENOMIC DNA]</scope>
</reference>
<reference evidence="8" key="1">
    <citation type="journal article" date="2014" name="Science">
        <title>Nonhuman genetics. Genomic basis for the convergent evolution of electric organs.</title>
        <authorList>
            <person name="Gallant J.R."/>
            <person name="Traeger L.L."/>
            <person name="Volkening J.D."/>
            <person name="Moffett H."/>
            <person name="Chen P.H."/>
            <person name="Novina C.D."/>
            <person name="Phillips G.N.Jr."/>
            <person name="Anand R."/>
            <person name="Wells G.B."/>
            <person name="Pinch M."/>
            <person name="Guth R."/>
            <person name="Unguez G.A."/>
            <person name="Albert J.S."/>
            <person name="Zakon H.H."/>
            <person name="Samanta M.P."/>
            <person name="Sussman M.R."/>
        </authorList>
    </citation>
    <scope>NUCLEOTIDE SEQUENCE [LARGE SCALE GENOMIC DNA]</scope>
</reference>
<dbReference type="PANTHER" id="PTHR21041:SF2">
    <property type="entry name" value="DENDRITIC CELL-SPECIFIC TRANSMEMBRANE PROTEIN"/>
    <property type="match status" value="1"/>
</dbReference>
<reference evidence="7" key="3">
    <citation type="submission" date="2020-05" db="EMBL/GenBank/DDBJ databases">
        <title>Electrophorus electricus (electric eel) genome, fEleEle1, primary haplotype.</title>
        <authorList>
            <person name="Myers G."/>
            <person name="Meyer A."/>
            <person name="Fedrigo O."/>
            <person name="Formenti G."/>
            <person name="Rhie A."/>
            <person name="Tracey A."/>
            <person name="Sims Y."/>
            <person name="Jarvis E.D."/>
        </authorList>
    </citation>
    <scope>NUCLEOTIDE SEQUENCE [LARGE SCALE GENOMIC DNA]</scope>
</reference>
<feature type="domain" description="Dendritic cell-specific transmembrane protein-like" evidence="6">
    <location>
        <begin position="339"/>
        <end position="400"/>
    </location>
</feature>
<feature type="transmembrane region" description="Helical" evidence="5">
    <location>
        <begin position="195"/>
        <end position="213"/>
    </location>
</feature>
<comment type="subcellular location">
    <subcellularLocation>
        <location evidence="1">Membrane</location>
        <topology evidence="1">Multi-pass membrane protein</topology>
    </subcellularLocation>
</comment>
<organism evidence="7 8">
    <name type="scientific">Electrophorus electricus</name>
    <name type="common">Electric eel</name>
    <name type="synonym">Gymnotus electricus</name>
    <dbReference type="NCBI Taxonomy" id="8005"/>
    <lineage>
        <taxon>Eukaryota</taxon>
        <taxon>Metazoa</taxon>
        <taxon>Chordata</taxon>
        <taxon>Craniata</taxon>
        <taxon>Vertebrata</taxon>
        <taxon>Euteleostomi</taxon>
        <taxon>Actinopterygii</taxon>
        <taxon>Neopterygii</taxon>
        <taxon>Teleostei</taxon>
        <taxon>Ostariophysi</taxon>
        <taxon>Gymnotiformes</taxon>
        <taxon>Gymnotoidei</taxon>
        <taxon>Gymnotidae</taxon>
        <taxon>Electrophorus</taxon>
    </lineage>
</organism>
<proteinExistence type="predicted"/>
<evidence type="ECO:0000256" key="5">
    <source>
        <dbReference type="SAM" id="Phobius"/>
    </source>
</evidence>
<accession>A0A4W4E939</accession>
<keyword evidence="4 5" id="KW-0472">Membrane</keyword>
<dbReference type="GO" id="GO:0016020">
    <property type="term" value="C:membrane"/>
    <property type="evidence" value="ECO:0007669"/>
    <property type="project" value="UniProtKB-SubCell"/>
</dbReference>
<dbReference type="AlphaFoldDB" id="A0A4W4E939"/>
<evidence type="ECO:0000313" key="8">
    <source>
        <dbReference type="Proteomes" id="UP000314983"/>
    </source>
</evidence>
<evidence type="ECO:0000313" key="7">
    <source>
        <dbReference type="Ensembl" id="ENSEEEP00000008391.2"/>
    </source>
</evidence>
<feature type="transmembrane region" description="Helical" evidence="5">
    <location>
        <begin position="286"/>
        <end position="312"/>
    </location>
</feature>
<dbReference type="GeneTree" id="ENSGT00940000153269"/>
<sequence length="431" mass="48759">MVGFSQVLGLVLGLCLMLALLLLLALHVPFLYGFEVSVPVTGVLWLCVTLATCFSLRARCFGILLLISISLKEGRNLLITAGTTAIVFLNIQNSLRNLRGLAKSLLCTMEEKLLDVDVSPLSNYIQLLKCVASQLMQAIKEKPNVFGRYYTSFTLTPTVHSQNFKDKIAEAERTLNKTTENVLVAIDTASSVAKIVSPALGILLLFVFTALYLRRFRSDREHNIFITRNFLKYDEEQRLLGKPSVFPLSRKESERYIMVPSARFTRREAKTMLKFSFPIVTHSMTWMFFIGVDALLFGFLTVSFFASCPFLLGQKEILVAGVGFNEDQKVYNFSYDVFIFEKKCLPAPELWLYKSLMPLSGILALLVLLVVVSSKLDQLRVLVSEQFFADVAEERIAALHAKILSRRSKWKVQTIQPKTQHEENSMKFVFS</sequence>
<reference evidence="7" key="4">
    <citation type="submission" date="2025-08" db="UniProtKB">
        <authorList>
            <consortium name="Ensembl"/>
        </authorList>
    </citation>
    <scope>IDENTIFICATION</scope>
</reference>
<dbReference type="Proteomes" id="UP000314983">
    <property type="component" value="Chromosome 5"/>
</dbReference>
<feature type="transmembrane region" description="Helical" evidence="5">
    <location>
        <begin position="76"/>
        <end position="95"/>
    </location>
</feature>
<feature type="transmembrane region" description="Helical" evidence="5">
    <location>
        <begin position="43"/>
        <end position="69"/>
    </location>
</feature>
<dbReference type="Ensembl" id="ENSEEET00000008497.2">
    <property type="protein sequence ID" value="ENSEEEP00000008391.2"/>
    <property type="gene ID" value="ENSEEEG00000004380.2"/>
</dbReference>
<gene>
    <name evidence="7" type="primary">DCSTAMP</name>
</gene>